<evidence type="ECO:0000256" key="3">
    <source>
        <dbReference type="ARBA" id="ARBA00022475"/>
    </source>
</evidence>
<evidence type="ECO:0000313" key="9">
    <source>
        <dbReference type="Proteomes" id="UP001521209"/>
    </source>
</evidence>
<name>A0ABS9DT99_9PROT</name>
<dbReference type="NCBIfam" id="TIGR00203">
    <property type="entry name" value="cydB"/>
    <property type="match status" value="1"/>
</dbReference>
<comment type="caution">
    <text evidence="8">The sequence shown here is derived from an EMBL/GenBank/DDBJ whole genome shotgun (WGS) entry which is preliminary data.</text>
</comment>
<gene>
    <name evidence="8" type="primary">cydB</name>
    <name evidence="8" type="ORF">L2A60_04435</name>
</gene>
<keyword evidence="6 7" id="KW-0472">Membrane</keyword>
<dbReference type="RefSeq" id="WP_235703162.1">
    <property type="nucleotide sequence ID" value="NZ_JAKGBZ010000005.1"/>
</dbReference>
<accession>A0ABS9DT99</accession>
<feature type="transmembrane region" description="Helical" evidence="7">
    <location>
        <begin position="161"/>
        <end position="184"/>
    </location>
</feature>
<feature type="transmembrane region" description="Helical" evidence="7">
    <location>
        <begin position="76"/>
        <end position="97"/>
    </location>
</feature>
<feature type="transmembrane region" description="Helical" evidence="7">
    <location>
        <begin position="306"/>
        <end position="326"/>
    </location>
</feature>
<dbReference type="Proteomes" id="UP001521209">
    <property type="component" value="Unassembled WGS sequence"/>
</dbReference>
<evidence type="ECO:0000256" key="1">
    <source>
        <dbReference type="ARBA" id="ARBA00004651"/>
    </source>
</evidence>
<dbReference type="PANTHER" id="PTHR43141:SF4">
    <property type="entry name" value="CYTOCHROME BD2 SUBUNIT II"/>
    <property type="match status" value="1"/>
</dbReference>
<organism evidence="8 9">
    <name type="scientific">Acidiphilium iwatense</name>
    <dbReference type="NCBI Taxonomy" id="768198"/>
    <lineage>
        <taxon>Bacteria</taxon>
        <taxon>Pseudomonadati</taxon>
        <taxon>Pseudomonadota</taxon>
        <taxon>Alphaproteobacteria</taxon>
        <taxon>Acetobacterales</taxon>
        <taxon>Acidocellaceae</taxon>
        <taxon>Acidiphilium</taxon>
    </lineage>
</organism>
<feature type="transmembrane region" description="Helical" evidence="7">
    <location>
        <begin position="267"/>
        <end position="286"/>
    </location>
</feature>
<keyword evidence="4 7" id="KW-0812">Transmembrane</keyword>
<proteinExistence type="inferred from homology"/>
<comment type="similarity">
    <text evidence="2">Belongs to the cytochrome ubiquinol oxidase subunit 2 family.</text>
</comment>
<reference evidence="8 9" key="1">
    <citation type="submission" date="2022-01" db="EMBL/GenBank/DDBJ databases">
        <authorList>
            <person name="Won M."/>
            <person name="Kim S.-J."/>
            <person name="Kwon S.-W."/>
        </authorList>
    </citation>
    <scope>NUCLEOTIDE SEQUENCE [LARGE SCALE GENOMIC DNA]</scope>
    <source>
        <strain evidence="8 9">KCTC 23505</strain>
    </source>
</reference>
<dbReference type="Pfam" id="PF02322">
    <property type="entry name" value="Cyt_bd_oxida_II"/>
    <property type="match status" value="1"/>
</dbReference>
<comment type="subcellular location">
    <subcellularLocation>
        <location evidence="1">Cell membrane</location>
        <topology evidence="1">Multi-pass membrane protein</topology>
    </subcellularLocation>
</comment>
<evidence type="ECO:0000256" key="5">
    <source>
        <dbReference type="ARBA" id="ARBA00022989"/>
    </source>
</evidence>
<keyword evidence="5 7" id="KW-1133">Transmembrane helix</keyword>
<feature type="transmembrane region" description="Helical" evidence="7">
    <location>
        <begin position="117"/>
        <end position="141"/>
    </location>
</feature>
<dbReference type="EMBL" id="JAKGBZ010000005">
    <property type="protein sequence ID" value="MCF3945932.1"/>
    <property type="molecule type" value="Genomic_DNA"/>
</dbReference>
<evidence type="ECO:0000256" key="6">
    <source>
        <dbReference type="ARBA" id="ARBA00023136"/>
    </source>
</evidence>
<keyword evidence="3" id="KW-1003">Cell membrane</keyword>
<dbReference type="InterPro" id="IPR003317">
    <property type="entry name" value="Cyt-d_oxidase_su2"/>
</dbReference>
<evidence type="ECO:0000256" key="7">
    <source>
        <dbReference type="SAM" id="Phobius"/>
    </source>
</evidence>
<keyword evidence="9" id="KW-1185">Reference proteome</keyword>
<protein>
    <submittedName>
        <fullName evidence="8">Cytochrome d ubiquinol oxidase subunit II</fullName>
    </submittedName>
</protein>
<sequence length="342" mass="37680">MLNAHTLPIIWGCIMAFVIFAYVTLDGFDLGVGILFGVEPMREDRDVMVNSIAPVWDGNETWLVLGGSGLYGAFPVAYSVILPSVYLLVITMLMGLILRGVSFEFRFRATTERQRHLWDYGFFGGSVVAAFCQGVILGGVLQGTRIAHQQFAGGTFDWLSGFSIFTGIAVVLGYALLGATWLVWRTEGELQRRVRRHAKVLGIVMLALILVVSLWTPTLDPSFAHRWFSFPGIFITGLAPLAVIALGYAFFRTLARDTEAHHDKTPFLCALGMFFVSFLGLGYSLYPNIVPPTLTIWQAASPVSSQIFLLVGAVVMIPIIIGYNIFAYSIFHGKVEAGAHYH</sequence>
<feature type="transmembrane region" description="Helical" evidence="7">
    <location>
        <begin position="227"/>
        <end position="255"/>
    </location>
</feature>
<dbReference type="PANTHER" id="PTHR43141">
    <property type="entry name" value="CYTOCHROME BD2 SUBUNIT II"/>
    <property type="match status" value="1"/>
</dbReference>
<feature type="transmembrane region" description="Helical" evidence="7">
    <location>
        <begin position="196"/>
        <end position="215"/>
    </location>
</feature>
<evidence type="ECO:0000256" key="2">
    <source>
        <dbReference type="ARBA" id="ARBA00007543"/>
    </source>
</evidence>
<feature type="transmembrane region" description="Helical" evidence="7">
    <location>
        <begin position="7"/>
        <end position="25"/>
    </location>
</feature>
<evidence type="ECO:0000256" key="4">
    <source>
        <dbReference type="ARBA" id="ARBA00022692"/>
    </source>
</evidence>
<evidence type="ECO:0000313" key="8">
    <source>
        <dbReference type="EMBL" id="MCF3945932.1"/>
    </source>
</evidence>